<evidence type="ECO:0000313" key="2">
    <source>
        <dbReference type="EMBL" id="RRT49275.1"/>
    </source>
</evidence>
<dbReference type="AlphaFoldDB" id="A0A426YC14"/>
<reference evidence="2 3" key="1">
    <citation type="journal article" date="2014" name="Agronomy (Basel)">
        <title>A Draft Genome Sequence for Ensete ventricosum, the Drought-Tolerant Tree Against Hunger.</title>
        <authorList>
            <person name="Harrison J."/>
            <person name="Moore K.A."/>
            <person name="Paszkiewicz K."/>
            <person name="Jones T."/>
            <person name="Grant M."/>
            <person name="Ambacheew D."/>
            <person name="Muzemil S."/>
            <person name="Studholme D.J."/>
        </authorList>
    </citation>
    <scope>NUCLEOTIDE SEQUENCE [LARGE SCALE GENOMIC DNA]</scope>
</reference>
<name>A0A426YC14_ENSVE</name>
<protein>
    <submittedName>
        <fullName evidence="2">Uncharacterized protein</fullName>
    </submittedName>
</protein>
<feature type="region of interest" description="Disordered" evidence="1">
    <location>
        <begin position="1"/>
        <end position="26"/>
    </location>
</feature>
<gene>
    <name evidence="2" type="ORF">B296_00017800</name>
</gene>
<accession>A0A426YC14</accession>
<dbReference type="Proteomes" id="UP000287651">
    <property type="component" value="Unassembled WGS sequence"/>
</dbReference>
<dbReference type="EMBL" id="AMZH03013433">
    <property type="protein sequence ID" value="RRT49275.1"/>
    <property type="molecule type" value="Genomic_DNA"/>
</dbReference>
<evidence type="ECO:0000313" key="3">
    <source>
        <dbReference type="Proteomes" id="UP000287651"/>
    </source>
</evidence>
<organism evidence="2 3">
    <name type="scientific">Ensete ventricosum</name>
    <name type="common">Abyssinian banana</name>
    <name type="synonym">Musa ensete</name>
    <dbReference type="NCBI Taxonomy" id="4639"/>
    <lineage>
        <taxon>Eukaryota</taxon>
        <taxon>Viridiplantae</taxon>
        <taxon>Streptophyta</taxon>
        <taxon>Embryophyta</taxon>
        <taxon>Tracheophyta</taxon>
        <taxon>Spermatophyta</taxon>
        <taxon>Magnoliopsida</taxon>
        <taxon>Liliopsida</taxon>
        <taxon>Zingiberales</taxon>
        <taxon>Musaceae</taxon>
        <taxon>Ensete</taxon>
    </lineage>
</organism>
<comment type="caution">
    <text evidence="2">The sequence shown here is derived from an EMBL/GenBank/DDBJ whole genome shotgun (WGS) entry which is preliminary data.</text>
</comment>
<proteinExistence type="predicted"/>
<evidence type="ECO:0000256" key="1">
    <source>
        <dbReference type="SAM" id="MobiDB-lite"/>
    </source>
</evidence>
<sequence length="102" mass="10464">MARQRPSPPTRGGDRLRLGPAHKGGQRHLQGAALVGTTACSTAPVRGCHPQPALLLVGAAAPAVGVAAPWQSGCRWVRAVVACTGATAAATQRGQEGLRRHF</sequence>